<evidence type="ECO:0000256" key="2">
    <source>
        <dbReference type="ARBA" id="ARBA00022475"/>
    </source>
</evidence>
<dbReference type="GO" id="GO:0005886">
    <property type="term" value="C:plasma membrane"/>
    <property type="evidence" value="ECO:0007669"/>
    <property type="project" value="UniProtKB-SubCell"/>
</dbReference>
<keyword evidence="4 6" id="KW-1133">Transmembrane helix</keyword>
<dbReference type="PANTHER" id="PTHR32196">
    <property type="entry name" value="ABC TRANSPORTER PERMEASE PROTEIN YPHD-RELATED-RELATED"/>
    <property type="match status" value="1"/>
</dbReference>
<dbReference type="Pfam" id="PF02653">
    <property type="entry name" value="BPD_transp_2"/>
    <property type="match status" value="1"/>
</dbReference>
<comment type="subcellular location">
    <subcellularLocation>
        <location evidence="1">Cell membrane</location>
        <topology evidence="1">Multi-pass membrane protein</topology>
    </subcellularLocation>
</comment>
<dbReference type="CDD" id="cd06579">
    <property type="entry name" value="TM_PBP1_transp_AraH_like"/>
    <property type="match status" value="1"/>
</dbReference>
<keyword evidence="8" id="KW-1185">Reference proteome</keyword>
<dbReference type="RefSeq" id="WP_073051331.1">
    <property type="nucleotide sequence ID" value="NZ_FQUP01000001.1"/>
</dbReference>
<feature type="transmembrane region" description="Helical" evidence="6">
    <location>
        <begin position="127"/>
        <end position="150"/>
    </location>
</feature>
<dbReference type="PANTHER" id="PTHR32196:SF72">
    <property type="entry name" value="RIBOSE IMPORT PERMEASE PROTEIN RBSC"/>
    <property type="match status" value="1"/>
</dbReference>
<dbReference type="OrthoDB" id="5422926at2"/>
<keyword evidence="3 6" id="KW-0812">Transmembrane</keyword>
<dbReference type="AlphaFoldDB" id="A0A1M4V9M7"/>
<evidence type="ECO:0000256" key="4">
    <source>
        <dbReference type="ARBA" id="ARBA00022989"/>
    </source>
</evidence>
<feature type="transmembrane region" description="Helical" evidence="6">
    <location>
        <begin position="217"/>
        <end position="237"/>
    </location>
</feature>
<dbReference type="EMBL" id="FQUP01000001">
    <property type="protein sequence ID" value="SHE65538.1"/>
    <property type="molecule type" value="Genomic_DNA"/>
</dbReference>
<evidence type="ECO:0000256" key="3">
    <source>
        <dbReference type="ARBA" id="ARBA00022692"/>
    </source>
</evidence>
<name>A0A1M4V9M7_9HYPH</name>
<dbReference type="STRING" id="1122133.SAMN02745157_0646"/>
<evidence type="ECO:0000256" key="6">
    <source>
        <dbReference type="SAM" id="Phobius"/>
    </source>
</evidence>
<feature type="transmembrane region" description="Helical" evidence="6">
    <location>
        <begin position="155"/>
        <end position="172"/>
    </location>
</feature>
<dbReference type="Proteomes" id="UP000184485">
    <property type="component" value="Unassembled WGS sequence"/>
</dbReference>
<evidence type="ECO:0000256" key="5">
    <source>
        <dbReference type="ARBA" id="ARBA00023136"/>
    </source>
</evidence>
<keyword evidence="2" id="KW-1003">Cell membrane</keyword>
<feature type="transmembrane region" description="Helical" evidence="6">
    <location>
        <begin position="43"/>
        <end position="63"/>
    </location>
</feature>
<proteinExistence type="predicted"/>
<gene>
    <name evidence="7" type="ORF">SAMN02745157_0646</name>
</gene>
<feature type="transmembrane region" description="Helical" evidence="6">
    <location>
        <begin position="102"/>
        <end position="121"/>
    </location>
</feature>
<dbReference type="InterPro" id="IPR001851">
    <property type="entry name" value="ABC_transp_permease"/>
</dbReference>
<reference evidence="7 8" key="1">
    <citation type="submission" date="2016-11" db="EMBL/GenBank/DDBJ databases">
        <authorList>
            <person name="Jaros S."/>
            <person name="Januszkiewicz K."/>
            <person name="Wedrychowicz H."/>
        </authorList>
    </citation>
    <scope>NUCLEOTIDE SEQUENCE [LARGE SCALE GENOMIC DNA]</scope>
    <source>
        <strain evidence="7 8">DSM 19436</strain>
    </source>
</reference>
<feature type="transmembrane region" description="Helical" evidence="6">
    <location>
        <begin position="306"/>
        <end position="335"/>
    </location>
</feature>
<protein>
    <submittedName>
        <fullName evidence="7">Fructose transport system permease protein</fullName>
    </submittedName>
</protein>
<evidence type="ECO:0000313" key="7">
    <source>
        <dbReference type="EMBL" id="SHE65538.1"/>
    </source>
</evidence>
<accession>A0A1M4V9M7</accession>
<evidence type="ECO:0000313" key="8">
    <source>
        <dbReference type="Proteomes" id="UP000184485"/>
    </source>
</evidence>
<evidence type="ECO:0000256" key="1">
    <source>
        <dbReference type="ARBA" id="ARBA00004651"/>
    </source>
</evidence>
<feature type="transmembrane region" description="Helical" evidence="6">
    <location>
        <begin position="347"/>
        <end position="367"/>
    </location>
</feature>
<feature type="transmembrane region" description="Helical" evidence="6">
    <location>
        <begin position="75"/>
        <end position="95"/>
    </location>
</feature>
<dbReference type="GO" id="GO:0022857">
    <property type="term" value="F:transmembrane transporter activity"/>
    <property type="evidence" value="ECO:0007669"/>
    <property type="project" value="InterPro"/>
</dbReference>
<keyword evidence="5 6" id="KW-0472">Membrane</keyword>
<organism evidence="7 8">
    <name type="scientific">Kaistia soli DSM 19436</name>
    <dbReference type="NCBI Taxonomy" id="1122133"/>
    <lineage>
        <taxon>Bacteria</taxon>
        <taxon>Pseudomonadati</taxon>
        <taxon>Pseudomonadota</taxon>
        <taxon>Alphaproteobacteria</taxon>
        <taxon>Hyphomicrobiales</taxon>
        <taxon>Kaistiaceae</taxon>
        <taxon>Kaistia</taxon>
    </lineage>
</organism>
<feature type="transmembrane region" description="Helical" evidence="6">
    <location>
        <begin position="267"/>
        <end position="286"/>
    </location>
</feature>
<sequence length="372" mass="39272">MSDNASGSGSAESGLAGADQSVASFDETDVGLVRRMQGFLHQYPTSIPFIVLLVGVVIFSIAAPGKFFAPFNFSLVLQQVTIIAVLGIAQTLIILTAGIDLSVGAIMILCSVVMGRTAVVYGVPVEIAFPLGLICGIACGLVNGVIVTLLRLPPFIVTLGTWSIFGALNVWYSKSETIRSQDMQEAAPFLQWTGSLFKPYDFFSKTLGLDWTFLKGWVLTYGSIVMLLVALAVWYILNRTAFGRHVYATGDDPDAARLAGISTTKTLIGVYTLAGFICAIAAWVLIGRIGGVSPQAGQTANLDSITAVVIGGTSLFGGRGSIIGTLIGALIVGVFRNGLALSGLELLWQDFAVGVLIIVAVTIDQWIRKLSA</sequence>